<name>A0ABW3JRK2_9FLAO</name>
<evidence type="ECO:0000313" key="1">
    <source>
        <dbReference type="EMBL" id="MFD0992989.1"/>
    </source>
</evidence>
<dbReference type="InterPro" id="IPR011055">
    <property type="entry name" value="Dup_hybrid_motif"/>
</dbReference>
<dbReference type="EMBL" id="JBHTJR010000042">
    <property type="protein sequence ID" value="MFD0992989.1"/>
    <property type="molecule type" value="Genomic_DNA"/>
</dbReference>
<dbReference type="SUPFAM" id="SSF51261">
    <property type="entry name" value="Duplicated hybrid motif"/>
    <property type="match status" value="1"/>
</dbReference>
<proteinExistence type="predicted"/>
<dbReference type="Gene3D" id="2.70.70.10">
    <property type="entry name" value="Glucose Permease (Domain IIA)"/>
    <property type="match status" value="1"/>
</dbReference>
<comment type="caution">
    <text evidence="1">The sequence shown here is derived from an EMBL/GenBank/DDBJ whole genome shotgun (WGS) entry which is preliminary data.</text>
</comment>
<evidence type="ECO:0000313" key="2">
    <source>
        <dbReference type="Proteomes" id="UP001597062"/>
    </source>
</evidence>
<evidence type="ECO:0008006" key="3">
    <source>
        <dbReference type="Google" id="ProtNLM"/>
    </source>
</evidence>
<reference evidence="2" key="1">
    <citation type="journal article" date="2019" name="Int. J. Syst. Evol. Microbiol.">
        <title>The Global Catalogue of Microorganisms (GCM) 10K type strain sequencing project: providing services to taxonomists for standard genome sequencing and annotation.</title>
        <authorList>
            <consortium name="The Broad Institute Genomics Platform"/>
            <consortium name="The Broad Institute Genome Sequencing Center for Infectious Disease"/>
            <person name="Wu L."/>
            <person name="Ma J."/>
        </authorList>
    </citation>
    <scope>NUCLEOTIDE SEQUENCE [LARGE SCALE GENOMIC DNA]</scope>
    <source>
        <strain evidence="2">CCUG 60527</strain>
    </source>
</reference>
<gene>
    <name evidence="1" type="ORF">ACFQ1U_07210</name>
</gene>
<sequence>MEFESDKFRFFNNYKNSSQVQNDGWVNYTDLGSSYTDPLKNQTYNISYDGSTLQIDENFVDIDLITTLNDKFKADNSLKINKGQIIGYTGSTGNSYQGKKANHLHFNTYIDWKSVLPYETFKEYIGLDISGTETSKKQDGVTPSSEW</sequence>
<accession>A0ABW3JRK2</accession>
<organism evidence="1 2">
    <name type="scientific">Tenacibaculum geojense</name>
    <dbReference type="NCBI Taxonomy" id="915352"/>
    <lineage>
        <taxon>Bacteria</taxon>
        <taxon>Pseudomonadati</taxon>
        <taxon>Bacteroidota</taxon>
        <taxon>Flavobacteriia</taxon>
        <taxon>Flavobacteriales</taxon>
        <taxon>Flavobacteriaceae</taxon>
        <taxon>Tenacibaculum</taxon>
    </lineage>
</organism>
<protein>
    <recommendedName>
        <fullName evidence="3">Peptidase M23 domain-containing protein</fullName>
    </recommendedName>
</protein>
<keyword evidence="2" id="KW-1185">Reference proteome</keyword>
<dbReference type="RefSeq" id="WP_386106807.1">
    <property type="nucleotide sequence ID" value="NZ_JBHTJR010000042.1"/>
</dbReference>
<dbReference type="Proteomes" id="UP001597062">
    <property type="component" value="Unassembled WGS sequence"/>
</dbReference>